<reference evidence="2" key="2">
    <citation type="submission" date="2022-01" db="EMBL/GenBank/DDBJ databases">
        <authorList>
            <person name="Yamashiro T."/>
            <person name="Shiraishi A."/>
            <person name="Satake H."/>
            <person name="Nakayama K."/>
        </authorList>
    </citation>
    <scope>NUCLEOTIDE SEQUENCE</scope>
</reference>
<gene>
    <name evidence="2" type="ORF">Tco_1044170</name>
</gene>
<accession>A0ABQ5GQC5</accession>
<feature type="region of interest" description="Disordered" evidence="1">
    <location>
        <begin position="240"/>
        <end position="275"/>
    </location>
</feature>
<sequence>MLNQEICLMMALTGVEQDDWSIEFDAEHMHFGQDGLDDFDWSNKADDALVSLALMATNSEGNPEEDLKDYAIIDSGCSGSMTGDNDKLSLSDFKEFKGGYVAFGNDSKGGRISGKGTINTQLLKILERLQVLKLCSMPPLKVRSYRNVPIASSNKVLLPSMVLLHHMILMQFKVLIPYKVTRGISKLLFTPDLEKKKDETEEVNIEENETLNVKSGETEELIGDNSKTFKDFIPMDSEKEREMLKEREAKRLSRKRKATIAEEQPSKKPKIEDAQMIPQCWLKEISSIKRVDDKEARSRHEVED</sequence>
<keyword evidence="3" id="KW-1185">Reference proteome</keyword>
<evidence type="ECO:0000256" key="1">
    <source>
        <dbReference type="SAM" id="MobiDB-lite"/>
    </source>
</evidence>
<evidence type="ECO:0000313" key="2">
    <source>
        <dbReference type="EMBL" id="GJT77445.1"/>
    </source>
</evidence>
<proteinExistence type="predicted"/>
<evidence type="ECO:0000313" key="3">
    <source>
        <dbReference type="Proteomes" id="UP001151760"/>
    </source>
</evidence>
<comment type="caution">
    <text evidence="2">The sequence shown here is derived from an EMBL/GenBank/DDBJ whole genome shotgun (WGS) entry which is preliminary data.</text>
</comment>
<feature type="compositionally biased region" description="Basic and acidic residues" evidence="1">
    <location>
        <begin position="240"/>
        <end position="251"/>
    </location>
</feature>
<dbReference type="EMBL" id="BQNB010018712">
    <property type="protein sequence ID" value="GJT77445.1"/>
    <property type="molecule type" value="Genomic_DNA"/>
</dbReference>
<reference evidence="2" key="1">
    <citation type="journal article" date="2022" name="Int. J. Mol. Sci.">
        <title>Draft Genome of Tanacetum Coccineum: Genomic Comparison of Closely Related Tanacetum-Family Plants.</title>
        <authorList>
            <person name="Yamashiro T."/>
            <person name="Shiraishi A."/>
            <person name="Nakayama K."/>
            <person name="Satake H."/>
        </authorList>
    </citation>
    <scope>NUCLEOTIDE SEQUENCE</scope>
</reference>
<feature type="compositionally biased region" description="Basic and acidic residues" evidence="1">
    <location>
        <begin position="264"/>
        <end position="273"/>
    </location>
</feature>
<organism evidence="2 3">
    <name type="scientific">Tanacetum coccineum</name>
    <dbReference type="NCBI Taxonomy" id="301880"/>
    <lineage>
        <taxon>Eukaryota</taxon>
        <taxon>Viridiplantae</taxon>
        <taxon>Streptophyta</taxon>
        <taxon>Embryophyta</taxon>
        <taxon>Tracheophyta</taxon>
        <taxon>Spermatophyta</taxon>
        <taxon>Magnoliopsida</taxon>
        <taxon>eudicotyledons</taxon>
        <taxon>Gunneridae</taxon>
        <taxon>Pentapetalae</taxon>
        <taxon>asterids</taxon>
        <taxon>campanulids</taxon>
        <taxon>Asterales</taxon>
        <taxon>Asteraceae</taxon>
        <taxon>Asteroideae</taxon>
        <taxon>Anthemideae</taxon>
        <taxon>Anthemidinae</taxon>
        <taxon>Tanacetum</taxon>
    </lineage>
</organism>
<dbReference type="Proteomes" id="UP001151760">
    <property type="component" value="Unassembled WGS sequence"/>
</dbReference>
<protein>
    <submittedName>
        <fullName evidence="2">Uncharacterized protein</fullName>
    </submittedName>
</protein>
<name>A0ABQ5GQC5_9ASTR</name>